<feature type="compositionally biased region" description="Acidic residues" evidence="2">
    <location>
        <begin position="656"/>
        <end position="666"/>
    </location>
</feature>
<keyword evidence="4" id="KW-1185">Reference proteome</keyword>
<evidence type="ECO:0000313" key="3">
    <source>
        <dbReference type="EMBL" id="KAL3882031.1"/>
    </source>
</evidence>
<keyword evidence="1" id="KW-0175">Coiled coil</keyword>
<reference evidence="3 4" key="1">
    <citation type="submission" date="2024-11" db="EMBL/GenBank/DDBJ databases">
        <title>Chromosome-level genome assembly of the freshwater bivalve Anodonta woodiana.</title>
        <authorList>
            <person name="Chen X."/>
        </authorList>
    </citation>
    <scope>NUCLEOTIDE SEQUENCE [LARGE SCALE GENOMIC DNA]</scope>
    <source>
        <strain evidence="3">MN2024</strain>
        <tissue evidence="3">Gills</tissue>
    </source>
</reference>
<feature type="region of interest" description="Disordered" evidence="2">
    <location>
        <begin position="1078"/>
        <end position="1243"/>
    </location>
</feature>
<feature type="compositionally biased region" description="Polar residues" evidence="2">
    <location>
        <begin position="245"/>
        <end position="263"/>
    </location>
</feature>
<evidence type="ECO:0000256" key="2">
    <source>
        <dbReference type="SAM" id="MobiDB-lite"/>
    </source>
</evidence>
<feature type="region of interest" description="Disordered" evidence="2">
    <location>
        <begin position="1"/>
        <end position="33"/>
    </location>
</feature>
<organism evidence="3 4">
    <name type="scientific">Sinanodonta woodiana</name>
    <name type="common">Chinese pond mussel</name>
    <name type="synonym">Anodonta woodiana</name>
    <dbReference type="NCBI Taxonomy" id="1069815"/>
    <lineage>
        <taxon>Eukaryota</taxon>
        <taxon>Metazoa</taxon>
        <taxon>Spiralia</taxon>
        <taxon>Lophotrochozoa</taxon>
        <taxon>Mollusca</taxon>
        <taxon>Bivalvia</taxon>
        <taxon>Autobranchia</taxon>
        <taxon>Heteroconchia</taxon>
        <taxon>Palaeoheterodonta</taxon>
        <taxon>Unionida</taxon>
        <taxon>Unionoidea</taxon>
        <taxon>Unionidae</taxon>
        <taxon>Unioninae</taxon>
        <taxon>Sinanodonta</taxon>
    </lineage>
</organism>
<feature type="non-terminal residue" evidence="3">
    <location>
        <position position="1375"/>
    </location>
</feature>
<feature type="region of interest" description="Disordered" evidence="2">
    <location>
        <begin position="342"/>
        <end position="372"/>
    </location>
</feature>
<accession>A0ABD3X8P6</accession>
<feature type="region of interest" description="Disordered" evidence="2">
    <location>
        <begin position="638"/>
        <end position="666"/>
    </location>
</feature>
<evidence type="ECO:0000256" key="1">
    <source>
        <dbReference type="SAM" id="Coils"/>
    </source>
</evidence>
<feature type="region of interest" description="Disordered" evidence="2">
    <location>
        <begin position="242"/>
        <end position="274"/>
    </location>
</feature>
<feature type="compositionally biased region" description="Basic and acidic residues" evidence="2">
    <location>
        <begin position="712"/>
        <end position="738"/>
    </location>
</feature>
<feature type="compositionally biased region" description="Basic and acidic residues" evidence="2">
    <location>
        <begin position="534"/>
        <end position="554"/>
    </location>
</feature>
<feature type="region of interest" description="Disordered" evidence="2">
    <location>
        <begin position="1353"/>
        <end position="1375"/>
    </location>
</feature>
<feature type="compositionally biased region" description="Basic and acidic residues" evidence="2">
    <location>
        <begin position="1281"/>
        <end position="1291"/>
    </location>
</feature>
<feature type="compositionally biased region" description="Low complexity" evidence="2">
    <location>
        <begin position="744"/>
        <end position="769"/>
    </location>
</feature>
<feature type="compositionally biased region" description="Basic and acidic residues" evidence="2">
    <location>
        <begin position="638"/>
        <end position="652"/>
    </location>
</feature>
<feature type="compositionally biased region" description="Basic and acidic residues" evidence="2">
    <location>
        <begin position="1210"/>
        <end position="1243"/>
    </location>
</feature>
<dbReference type="PANTHER" id="PTHR21937">
    <property type="entry name" value="CCDC66 DOMAIN-CONTAINING PROTEIN"/>
    <property type="match status" value="1"/>
</dbReference>
<feature type="region of interest" description="Disordered" evidence="2">
    <location>
        <begin position="702"/>
        <end position="785"/>
    </location>
</feature>
<evidence type="ECO:0000313" key="4">
    <source>
        <dbReference type="Proteomes" id="UP001634394"/>
    </source>
</evidence>
<feature type="region of interest" description="Disordered" evidence="2">
    <location>
        <begin position="494"/>
        <end position="573"/>
    </location>
</feature>
<gene>
    <name evidence="3" type="ORF">ACJMK2_028412</name>
</gene>
<proteinExistence type="predicted"/>
<feature type="compositionally biased region" description="Pro residues" evidence="2">
    <location>
        <begin position="57"/>
        <end position="66"/>
    </location>
</feature>
<protein>
    <submittedName>
        <fullName evidence="3">Uncharacterized protein</fullName>
    </submittedName>
</protein>
<comment type="caution">
    <text evidence="3">The sequence shown here is derived from an EMBL/GenBank/DDBJ whole genome shotgun (WGS) entry which is preliminary data.</text>
</comment>
<feature type="compositionally biased region" description="Basic and acidic residues" evidence="2">
    <location>
        <begin position="1309"/>
        <end position="1339"/>
    </location>
</feature>
<feature type="compositionally biased region" description="Basic residues" evidence="2">
    <location>
        <begin position="1177"/>
        <end position="1188"/>
    </location>
</feature>
<dbReference type="Proteomes" id="UP001634394">
    <property type="component" value="Unassembled WGS sequence"/>
</dbReference>
<feature type="coiled-coil region" evidence="1">
    <location>
        <begin position="862"/>
        <end position="913"/>
    </location>
</feature>
<feature type="compositionally biased region" description="Polar residues" evidence="2">
    <location>
        <begin position="1189"/>
        <end position="1208"/>
    </location>
</feature>
<feature type="compositionally biased region" description="Basic and acidic residues" evidence="2">
    <location>
        <begin position="1078"/>
        <end position="1093"/>
    </location>
</feature>
<feature type="compositionally biased region" description="Polar residues" evidence="2">
    <location>
        <begin position="770"/>
        <end position="785"/>
    </location>
</feature>
<dbReference type="EMBL" id="JBJQND010000003">
    <property type="protein sequence ID" value="KAL3882031.1"/>
    <property type="molecule type" value="Genomic_DNA"/>
</dbReference>
<feature type="region of interest" description="Disordered" evidence="2">
    <location>
        <begin position="51"/>
        <end position="71"/>
    </location>
</feature>
<feature type="compositionally biased region" description="Basic and acidic residues" evidence="2">
    <location>
        <begin position="494"/>
        <end position="513"/>
    </location>
</feature>
<feature type="region of interest" description="Disordered" evidence="2">
    <location>
        <begin position="1281"/>
        <end position="1339"/>
    </location>
</feature>
<dbReference type="PANTHER" id="PTHR21937:SF6">
    <property type="entry name" value="CCDC66 DOMAIN-CONTAINING PROTEIN"/>
    <property type="match status" value="1"/>
</dbReference>
<dbReference type="InterPro" id="IPR031440">
    <property type="entry name" value="DUF4670"/>
</dbReference>
<name>A0ABD3X8P6_SINWO</name>
<sequence length="1375" mass="153878">MLSPLSRGYGTWSGRVEYSQPDGPSRESTFPSIGERNLTGISLSASIGTKLSAPTAPLQPPQPPTREPSYGEMYLPKTYLTRKGALLLFTAPESELDDNDFNARWQRQRLYKMRRDRVAKLIDLSLRLGNLTRLSNSVLRYGNQDFDPEDASISDEKNKQFLKFLQNLDQKEVDTHAKPGGDLEFYLRDLKSRGSARYVVSGDTYLPKSRISQELQALLHGLDANCPPFSQEAGILGERSHSRLSDQFTRPVSRASSRAQSPGSAPPPTPKSYNVLSCKKLTASIKSSNYLGRPSSTEPLQEYSPAQDVISVGISPAEEGTDGSGFEGYISPLNRKLFRMPGTQPSVAGSSIAEEEESQDNLSRTLKERATSPGMPLIYQGREVKGCSGEGKGDGEGPDLHKGEVDKFEIEGKRVTEVKYSEPDDAINAFIESDPLDEFSEGKPEITEVSMEISQKRVSQEDMMVVEDDSAHINESDRSGTVDQSDMHIINETSDHEAEEHDSAHQIKEKIDDNLPEETVYNGDITSENEVEEEHCTETHSMSEKLSQKEDDKISMSSGQTDLTSEKSSVKVPGVSHVEIKVTDKVARVTSEEVDVKAESDIIPEEIDKNSNFVTNQSDNNQAEVEVLEVVKEKEEKEKEVVVVEDGEHMKMGEVTGEESEDEDKVDEVLLERFRRGGSLFSMQSEDVLAQYQDVDIASLISGRTGETIHPPSERDNLERQNEDHILKIETKEKEVKRPHSAKSKASISSRSSSASSRSSSASRPTSARVQKTQSVPSRPSSVMNRNVVVKSEEFRNQSMDMVSNKLVKNKSINEVLEKEFVENESMYEVLEKKLVENEILERGLIENKGIHGVLENELVENEVFEKELVENKDINEVLENELVEKGGMYNGLELVENEGKNEILEIELVENEDMYEVLKKHLEYTEADKQVPLMSETQVASIGVKTQKMNKETLDEKQMIGLSETNEISTKSEVASVKITEGDTKAVVTENVQKFQQVIIEPVKGQDVNTKTWNGKAMLDVPKNKTDHSPEIPRTEEPIPESKINHRDQNITDIKSGKMHQPSRPIKSENNHSTLEKIAGKSQEAKTSDIRKPVVASPMKRNEAKPKLNMKVKMDSNSRILKQREMTQVHKKDEANNLDGASKQLETETDASSKSELSHLTQLAQSIGGKVPKAPGKGKKLATKNRQKSSTSLDKTDTVSETTSSVGSKRRESFKIPEHLKDAMARRPSLSKEELEKEMERMSEMVDATLSGPTLHNIGEGLTEEELELAKQILQEKMAAAKEKLDDPKGQGKKSPVSKSASSRKSKKRDDKSDIEKEQEAIREKHEREKKNREEEVRALQEKIAERKAMLKQQKDLNEAKTKVNVEIKKLKYR</sequence>
<feature type="compositionally biased region" description="Basic and acidic residues" evidence="2">
    <location>
        <begin position="1101"/>
        <end position="1136"/>
    </location>
</feature>